<accession>A0ACD1AI94</accession>
<gene>
    <name evidence="1" type="ORF">FRZ06_17670</name>
</gene>
<name>A0ACD1AI94_9FIRM</name>
<evidence type="ECO:0000313" key="2">
    <source>
        <dbReference type="Proteomes" id="UP000594014"/>
    </source>
</evidence>
<dbReference type="EMBL" id="CP042469">
    <property type="protein sequence ID" value="QOX66003.1"/>
    <property type="molecule type" value="Genomic_DNA"/>
</dbReference>
<organism evidence="1 2">
    <name type="scientific">Anoxybacterium hadale</name>
    <dbReference type="NCBI Taxonomy" id="3408580"/>
    <lineage>
        <taxon>Bacteria</taxon>
        <taxon>Bacillati</taxon>
        <taxon>Bacillota</taxon>
        <taxon>Clostridia</taxon>
        <taxon>Peptostreptococcales</taxon>
        <taxon>Anaerovoracaceae</taxon>
        <taxon>Anoxybacterium</taxon>
    </lineage>
</organism>
<sequence length="373" mass="40084">MRAFLTMLGIIIGVASVIILVSLMNGLSQDMTSRFESMGTNTITVNVMGRGTNRTLSVDEVEQLVEENPEYLDQYSPKVTASVTAKYDINSVDTSVIGVNEYYDDMQSVAVSEGRFIQYIDTLRRLKVCVIGTYEAAELFGGADPIGETIKLNGSTYTVVGILEETGDSEESSADDVIYVPYTAATRLANSASIGTYYLTAVDTDKIEETMAIIENMMYSVFDDEDAYRVTSMSEMIDTVNEMTASIAMVLVGIAGISLVVGGIGIMNIMLVSVTERTREIGIRKSLGAKKKDIMRQFLIEAATTSSAGGVIGIVFGIGAAYGAGVAMDMTVAPSWNAVVIAFSVSVAIGMIFGYFPANKAAKMNPIDALRYD</sequence>
<keyword evidence="2" id="KW-1185">Reference proteome</keyword>
<protein>
    <submittedName>
        <fullName evidence="1">FtsX-like permease family protein</fullName>
    </submittedName>
</protein>
<evidence type="ECO:0000313" key="1">
    <source>
        <dbReference type="EMBL" id="QOX66003.1"/>
    </source>
</evidence>
<proteinExistence type="predicted"/>
<reference evidence="1" key="1">
    <citation type="submission" date="2019-08" db="EMBL/GenBank/DDBJ databases">
        <title>Genome sequence of Clostridiales bacterium MT110.</title>
        <authorList>
            <person name="Cao J."/>
        </authorList>
    </citation>
    <scope>NUCLEOTIDE SEQUENCE</scope>
    <source>
        <strain evidence="1">MT110</strain>
    </source>
</reference>
<dbReference type="Proteomes" id="UP000594014">
    <property type="component" value="Chromosome"/>
</dbReference>